<dbReference type="SMART" id="SM00984">
    <property type="entry name" value="UDPG_MGDP_dh_C"/>
    <property type="match status" value="1"/>
</dbReference>
<evidence type="ECO:0000256" key="7">
    <source>
        <dbReference type="PIRNR" id="PIRNR000124"/>
    </source>
</evidence>
<dbReference type="NCBIfam" id="TIGR03026">
    <property type="entry name" value="NDP-sugDHase"/>
    <property type="match status" value="1"/>
</dbReference>
<dbReference type="EMBL" id="JBHRST010000013">
    <property type="protein sequence ID" value="MFC3098008.1"/>
    <property type="molecule type" value="Genomic_DNA"/>
</dbReference>
<comment type="pathway">
    <text evidence="1">Nucleotide-sugar biosynthesis; UDP-alpha-D-glucuronate biosynthesis; UDP-alpha-D-glucuronate from UDP-alpha-D-glucose: step 1/1.</text>
</comment>
<keyword evidence="10" id="KW-1185">Reference proteome</keyword>
<name>A0ABV7E7X4_9SPHN</name>
<dbReference type="EC" id="1.1.1.22" evidence="3 7"/>
<dbReference type="PIRSF" id="PIRSF000124">
    <property type="entry name" value="UDPglc_GDPman_dh"/>
    <property type="match status" value="1"/>
</dbReference>
<evidence type="ECO:0000256" key="3">
    <source>
        <dbReference type="ARBA" id="ARBA00012954"/>
    </source>
</evidence>
<dbReference type="Proteomes" id="UP001595456">
    <property type="component" value="Unassembled WGS sequence"/>
</dbReference>
<dbReference type="PANTHER" id="PTHR43750">
    <property type="entry name" value="UDP-GLUCOSE 6-DEHYDROGENASE TUAD"/>
    <property type="match status" value="1"/>
</dbReference>
<dbReference type="Pfam" id="PF00984">
    <property type="entry name" value="UDPG_MGDP_dh"/>
    <property type="match status" value="1"/>
</dbReference>
<dbReference type="Pfam" id="PF03720">
    <property type="entry name" value="UDPG_MGDP_dh_C"/>
    <property type="match status" value="1"/>
</dbReference>
<dbReference type="InterPro" id="IPR014027">
    <property type="entry name" value="UDP-Glc/GDP-Man_DH_C"/>
</dbReference>
<accession>A0ABV7E7X4</accession>
<comment type="catalytic activity">
    <reaction evidence="6 7">
        <text>UDP-alpha-D-glucose + 2 NAD(+) + H2O = UDP-alpha-D-glucuronate + 2 NADH + 3 H(+)</text>
        <dbReference type="Rhea" id="RHEA:23596"/>
        <dbReference type="ChEBI" id="CHEBI:15377"/>
        <dbReference type="ChEBI" id="CHEBI:15378"/>
        <dbReference type="ChEBI" id="CHEBI:57540"/>
        <dbReference type="ChEBI" id="CHEBI:57945"/>
        <dbReference type="ChEBI" id="CHEBI:58052"/>
        <dbReference type="ChEBI" id="CHEBI:58885"/>
        <dbReference type="EC" id="1.1.1.22"/>
    </reaction>
</comment>
<comment type="caution">
    <text evidence="9">The sequence shown here is derived from an EMBL/GenBank/DDBJ whole genome shotgun (WGS) entry which is preliminary data.</text>
</comment>
<dbReference type="InterPro" id="IPR017476">
    <property type="entry name" value="UDP-Glc/GDP-Man"/>
</dbReference>
<evidence type="ECO:0000256" key="2">
    <source>
        <dbReference type="ARBA" id="ARBA00006601"/>
    </source>
</evidence>
<dbReference type="InterPro" id="IPR008927">
    <property type="entry name" value="6-PGluconate_DH-like_C_sf"/>
</dbReference>
<dbReference type="Pfam" id="PF03721">
    <property type="entry name" value="UDPG_MGDP_dh_N"/>
    <property type="match status" value="1"/>
</dbReference>
<dbReference type="PIRSF" id="PIRSF500134">
    <property type="entry name" value="UDPglc_DH_bac"/>
    <property type="match status" value="1"/>
</dbReference>
<feature type="domain" description="UDP-glucose/GDP-mannose dehydrogenase C-terminal" evidence="8">
    <location>
        <begin position="320"/>
        <end position="409"/>
    </location>
</feature>
<evidence type="ECO:0000313" key="10">
    <source>
        <dbReference type="Proteomes" id="UP001595456"/>
    </source>
</evidence>
<dbReference type="Gene3D" id="3.40.50.720">
    <property type="entry name" value="NAD(P)-binding Rossmann-like Domain"/>
    <property type="match status" value="2"/>
</dbReference>
<evidence type="ECO:0000259" key="8">
    <source>
        <dbReference type="SMART" id="SM00984"/>
    </source>
</evidence>
<proteinExistence type="inferred from homology"/>
<dbReference type="Gene3D" id="1.20.5.170">
    <property type="match status" value="1"/>
</dbReference>
<gene>
    <name evidence="9" type="ORF">ACFODU_09385</name>
</gene>
<keyword evidence="4 7" id="KW-0560">Oxidoreductase</keyword>
<evidence type="ECO:0000256" key="5">
    <source>
        <dbReference type="ARBA" id="ARBA00023027"/>
    </source>
</evidence>
<organism evidence="9 10">
    <name type="scientific">Alteraurantiacibacter palmitatis</name>
    <dbReference type="NCBI Taxonomy" id="2054628"/>
    <lineage>
        <taxon>Bacteria</taxon>
        <taxon>Pseudomonadati</taxon>
        <taxon>Pseudomonadota</taxon>
        <taxon>Alphaproteobacteria</taxon>
        <taxon>Sphingomonadales</taxon>
        <taxon>Erythrobacteraceae</taxon>
        <taxon>Alteraurantiacibacter</taxon>
    </lineage>
</organism>
<sequence length="421" mass="44689">MKVAIFGLGYVGCTAAGCITAQGHTVVGVDVSEGKVAAINDGRSPVHEPGLADLIAKARAEGRLSAVREIGAELDDCDIAIVCVGTPSGVDGAHNMSYIAQVTRAIAGAIKPDRAAPLTLAYRSTMRPGTTEQIILPIFRARFGDDTAKVVELVYNPEFLREASAIKDYFDPPKIVLGTLDGTPSANMERLHEGIDAPVFHVGIREAEITKFVDNTWHAVKVAFANEVGRVCQNLGISAAQVHKIFVADTKLNISPYYTRPGGAFGGSCLPKDVRALQHIAADIGANTHLVDSLLRSNEAHKHHQFQQVVQGLEPGAKVLLVGLAFKADTDDLRESPAVDMARKLLDAGYRLHVYDPGLKPENLVGANLGYAFAFLPSIESLLVDKATAESGDYALAVATNRLVDTLDLGGVPVIDVSAIA</sequence>
<dbReference type="PANTHER" id="PTHR43750:SF1">
    <property type="entry name" value="GDP-MANNOSE 6-DEHYDROGENASE"/>
    <property type="match status" value="1"/>
</dbReference>
<dbReference type="InterPro" id="IPR028357">
    <property type="entry name" value="UDPglc_DH_bac"/>
</dbReference>
<dbReference type="RefSeq" id="WP_336925445.1">
    <property type="nucleotide sequence ID" value="NZ_JBANRO010000004.1"/>
</dbReference>
<comment type="similarity">
    <text evidence="2 7">Belongs to the UDP-glucose/GDP-mannose dehydrogenase family.</text>
</comment>
<dbReference type="SUPFAM" id="SSF51735">
    <property type="entry name" value="NAD(P)-binding Rossmann-fold domains"/>
    <property type="match status" value="1"/>
</dbReference>
<dbReference type="InterPro" id="IPR001732">
    <property type="entry name" value="UDP-Glc/GDP-Man_DH_N"/>
</dbReference>
<dbReference type="PROSITE" id="PS51257">
    <property type="entry name" value="PROKAR_LIPOPROTEIN"/>
    <property type="match status" value="1"/>
</dbReference>
<dbReference type="SUPFAM" id="SSF48179">
    <property type="entry name" value="6-phosphogluconate dehydrogenase C-terminal domain-like"/>
    <property type="match status" value="1"/>
</dbReference>
<dbReference type="SUPFAM" id="SSF52413">
    <property type="entry name" value="UDP-glucose/GDP-mannose dehydrogenase C-terminal domain"/>
    <property type="match status" value="1"/>
</dbReference>
<dbReference type="InterPro" id="IPR036291">
    <property type="entry name" value="NAD(P)-bd_dom_sf"/>
</dbReference>
<dbReference type="InterPro" id="IPR014026">
    <property type="entry name" value="UDP-Glc/GDP-Man_DH_dimer"/>
</dbReference>
<evidence type="ECO:0000256" key="6">
    <source>
        <dbReference type="ARBA" id="ARBA00047473"/>
    </source>
</evidence>
<protein>
    <recommendedName>
        <fullName evidence="3 7">UDP-glucose 6-dehydrogenase</fullName>
        <ecNumber evidence="3 7">1.1.1.22</ecNumber>
    </recommendedName>
</protein>
<evidence type="ECO:0000313" key="9">
    <source>
        <dbReference type="EMBL" id="MFC3098008.1"/>
    </source>
</evidence>
<reference evidence="10" key="1">
    <citation type="journal article" date="2019" name="Int. J. Syst. Evol. Microbiol.">
        <title>The Global Catalogue of Microorganisms (GCM) 10K type strain sequencing project: providing services to taxonomists for standard genome sequencing and annotation.</title>
        <authorList>
            <consortium name="The Broad Institute Genomics Platform"/>
            <consortium name="The Broad Institute Genome Sequencing Center for Infectious Disease"/>
            <person name="Wu L."/>
            <person name="Ma J."/>
        </authorList>
    </citation>
    <scope>NUCLEOTIDE SEQUENCE [LARGE SCALE GENOMIC DNA]</scope>
    <source>
        <strain evidence="10">KCTC 52607</strain>
    </source>
</reference>
<evidence type="ECO:0000256" key="1">
    <source>
        <dbReference type="ARBA" id="ARBA00004701"/>
    </source>
</evidence>
<dbReference type="InterPro" id="IPR036220">
    <property type="entry name" value="UDP-Glc/GDP-Man_DH_C_sf"/>
</dbReference>
<evidence type="ECO:0000256" key="4">
    <source>
        <dbReference type="ARBA" id="ARBA00023002"/>
    </source>
</evidence>
<keyword evidence="5 7" id="KW-0520">NAD</keyword>